<gene>
    <name evidence="5" type="ORF">SOO65_19425</name>
</gene>
<evidence type="ECO:0000256" key="1">
    <source>
        <dbReference type="ARBA" id="ARBA00023015"/>
    </source>
</evidence>
<name>A0AAX4HPI2_9BACT</name>
<dbReference type="SUPFAM" id="SSF51206">
    <property type="entry name" value="cAMP-binding domain-like"/>
    <property type="match status" value="1"/>
</dbReference>
<dbReference type="InterPro" id="IPR012318">
    <property type="entry name" value="HTH_CRP"/>
</dbReference>
<dbReference type="Proteomes" id="UP001324634">
    <property type="component" value="Chromosome"/>
</dbReference>
<keyword evidence="3" id="KW-0804">Transcription</keyword>
<dbReference type="InterPro" id="IPR036390">
    <property type="entry name" value="WH_DNA-bd_sf"/>
</dbReference>
<protein>
    <submittedName>
        <fullName evidence="5">Crp/Fnr family transcriptional regulator</fullName>
    </submittedName>
</protein>
<keyword evidence="2" id="KW-0238">DNA-binding</keyword>
<reference evidence="5 6" key="1">
    <citation type="submission" date="2023-11" db="EMBL/GenBank/DDBJ databases">
        <title>Peredibacter starrii A3.12.</title>
        <authorList>
            <person name="Mitchell R.J."/>
        </authorList>
    </citation>
    <scope>NUCLEOTIDE SEQUENCE [LARGE SCALE GENOMIC DNA]</scope>
    <source>
        <strain evidence="5 6">A3.12</strain>
    </source>
</reference>
<dbReference type="RefSeq" id="WP_321394490.1">
    <property type="nucleotide sequence ID" value="NZ_CP139487.1"/>
</dbReference>
<dbReference type="Gene3D" id="2.60.120.10">
    <property type="entry name" value="Jelly Rolls"/>
    <property type="match status" value="1"/>
</dbReference>
<evidence type="ECO:0000256" key="2">
    <source>
        <dbReference type="ARBA" id="ARBA00023125"/>
    </source>
</evidence>
<dbReference type="Pfam" id="PF13545">
    <property type="entry name" value="HTH_Crp_2"/>
    <property type="match status" value="1"/>
</dbReference>
<dbReference type="InterPro" id="IPR018490">
    <property type="entry name" value="cNMP-bd_dom_sf"/>
</dbReference>
<sequence length="216" mass="24459">MKPGSLVLENSHPFKELHCPFQLKPNEHSNFVMKDAPGFIFIKEGFMRIGYKRSSHIQTVRIAGPGEIVGFGNWKYPDRYVAIALGQVNAVFIDKDLFEKQLTVDPQISKEIFDMNIFQVMLRDERICTLQNPTVRGRIAGTLVSLSDKFGKYDAQGRLEILATVDRKILAELSSTVVETLARTLTEFENKGIIERQGKTIFILDYPALVQASDHN</sequence>
<organism evidence="5 6">
    <name type="scientific">Peredibacter starrii</name>
    <dbReference type="NCBI Taxonomy" id="28202"/>
    <lineage>
        <taxon>Bacteria</taxon>
        <taxon>Pseudomonadati</taxon>
        <taxon>Bdellovibrionota</taxon>
        <taxon>Bacteriovoracia</taxon>
        <taxon>Bacteriovoracales</taxon>
        <taxon>Bacteriovoracaceae</taxon>
        <taxon>Peredibacter</taxon>
    </lineage>
</organism>
<evidence type="ECO:0000313" key="5">
    <source>
        <dbReference type="EMBL" id="WPU64869.1"/>
    </source>
</evidence>
<evidence type="ECO:0000256" key="3">
    <source>
        <dbReference type="ARBA" id="ARBA00023163"/>
    </source>
</evidence>
<dbReference type="SMART" id="SM00419">
    <property type="entry name" value="HTH_CRP"/>
    <property type="match status" value="1"/>
</dbReference>
<dbReference type="Gene3D" id="1.10.10.10">
    <property type="entry name" value="Winged helix-like DNA-binding domain superfamily/Winged helix DNA-binding domain"/>
    <property type="match status" value="1"/>
</dbReference>
<keyword evidence="1" id="KW-0805">Transcription regulation</keyword>
<dbReference type="SUPFAM" id="SSF46785">
    <property type="entry name" value="Winged helix' DNA-binding domain"/>
    <property type="match status" value="1"/>
</dbReference>
<feature type="domain" description="HTH crp-type" evidence="4">
    <location>
        <begin position="133"/>
        <end position="207"/>
    </location>
</feature>
<dbReference type="GO" id="GO:0006355">
    <property type="term" value="P:regulation of DNA-templated transcription"/>
    <property type="evidence" value="ECO:0007669"/>
    <property type="project" value="InterPro"/>
</dbReference>
<evidence type="ECO:0000313" key="6">
    <source>
        <dbReference type="Proteomes" id="UP001324634"/>
    </source>
</evidence>
<dbReference type="GO" id="GO:0003677">
    <property type="term" value="F:DNA binding"/>
    <property type="evidence" value="ECO:0007669"/>
    <property type="project" value="UniProtKB-KW"/>
</dbReference>
<proteinExistence type="predicted"/>
<keyword evidence="6" id="KW-1185">Reference proteome</keyword>
<accession>A0AAX4HPI2</accession>
<evidence type="ECO:0000259" key="4">
    <source>
        <dbReference type="PROSITE" id="PS51063"/>
    </source>
</evidence>
<dbReference type="PROSITE" id="PS51063">
    <property type="entry name" value="HTH_CRP_2"/>
    <property type="match status" value="1"/>
</dbReference>
<dbReference type="InterPro" id="IPR036388">
    <property type="entry name" value="WH-like_DNA-bd_sf"/>
</dbReference>
<dbReference type="AlphaFoldDB" id="A0AAX4HPI2"/>
<dbReference type="EMBL" id="CP139487">
    <property type="protein sequence ID" value="WPU64869.1"/>
    <property type="molecule type" value="Genomic_DNA"/>
</dbReference>
<dbReference type="KEGG" id="psti:SOO65_19425"/>
<dbReference type="InterPro" id="IPR014710">
    <property type="entry name" value="RmlC-like_jellyroll"/>
</dbReference>